<evidence type="ECO:0000313" key="2">
    <source>
        <dbReference type="EMBL" id="CBW27757.1"/>
    </source>
</evidence>
<keyword evidence="1" id="KW-0812">Transmembrane</keyword>
<feature type="transmembrane region" description="Helical" evidence="1">
    <location>
        <begin position="12"/>
        <end position="29"/>
    </location>
</feature>
<sequence>MKKLNNSGFSMVQIMMAAGMMGLLSLGVMKIMENQRKSANAIKSSAQAHSFYLEAKAYMARPGYCKKNFNGLKVGEGDEFVLEDILKSNGKTLYKKGQILNQSLRLTSISTANYEKDTEFSALMDLRFKLDKIGNSYGAKGYTRILKLNLTLDKDGAIKDCTTFGASSGAAFDGTPAANNIQEGLKDLHSGKKSAESEKVKSFLEKNAALKEMNKNIKTMNDMNKKMEEMFKD</sequence>
<keyword evidence="3" id="KW-1185">Reference proteome</keyword>
<proteinExistence type="predicted"/>
<dbReference type="PATRIC" id="fig|862908.3.peg.2863"/>
<dbReference type="HOGENOM" id="CLU_1188631_0_0_7"/>
<dbReference type="RefSeq" id="WP_014245528.1">
    <property type="nucleotide sequence ID" value="NC_016620.1"/>
</dbReference>
<gene>
    <name evidence="2" type="ordered locus">BMS_2995</name>
</gene>
<accession>E1WZ69</accession>
<keyword evidence="1" id="KW-0472">Membrane</keyword>
<keyword evidence="1" id="KW-1133">Transmembrane helix</keyword>
<evidence type="ECO:0000313" key="3">
    <source>
        <dbReference type="Proteomes" id="UP000008963"/>
    </source>
</evidence>
<dbReference type="STRING" id="862908.BMS_2995"/>
<dbReference type="AlphaFoldDB" id="E1WZ69"/>
<dbReference type="EMBL" id="FQ312005">
    <property type="protein sequence ID" value="CBW27757.1"/>
    <property type="molecule type" value="Genomic_DNA"/>
</dbReference>
<dbReference type="Proteomes" id="UP000008963">
    <property type="component" value="Chromosome"/>
</dbReference>
<dbReference type="OrthoDB" id="5291674at2"/>
<reference evidence="3" key="1">
    <citation type="journal article" date="2013" name="ISME J.">
        <title>A small predatory core genome in the divergent marine Bacteriovorax marinus SJ and the terrestrial Bdellovibrio bacteriovorus.</title>
        <authorList>
            <person name="Crossman L.C."/>
            <person name="Chen H."/>
            <person name="Cerdeno-Tarraga A.M."/>
            <person name="Brooks K."/>
            <person name="Quail M.A."/>
            <person name="Pineiro S.A."/>
            <person name="Hobley L."/>
            <person name="Sockett R.E."/>
            <person name="Bentley S.D."/>
            <person name="Parkhill J."/>
            <person name="Williams H.N."/>
            <person name="Stine O.C."/>
        </authorList>
    </citation>
    <scope>NUCLEOTIDE SEQUENCE [LARGE SCALE GENOMIC DNA]</scope>
    <source>
        <strain evidence="3">ATCC BAA-682 / DSM 15412 / SJ</strain>
    </source>
</reference>
<organism evidence="2 3">
    <name type="scientific">Halobacteriovorax marinus (strain ATCC BAA-682 / DSM 15412 / SJ)</name>
    <name type="common">Bacteriovorax marinus</name>
    <dbReference type="NCBI Taxonomy" id="862908"/>
    <lineage>
        <taxon>Bacteria</taxon>
        <taxon>Pseudomonadati</taxon>
        <taxon>Bdellovibrionota</taxon>
        <taxon>Bacteriovoracia</taxon>
        <taxon>Bacteriovoracales</taxon>
        <taxon>Halobacteriovoraceae</taxon>
        <taxon>Halobacteriovorax</taxon>
    </lineage>
</organism>
<evidence type="ECO:0000256" key="1">
    <source>
        <dbReference type="SAM" id="Phobius"/>
    </source>
</evidence>
<dbReference type="KEGG" id="bmx:BMS_2995"/>
<protein>
    <submittedName>
        <fullName evidence="2">Exported protein</fullName>
    </submittedName>
</protein>
<name>E1WZ69_HALMS</name>